<keyword evidence="10" id="KW-0175">Coiled coil</keyword>
<accession>A0A8C5WIK7</accession>
<dbReference type="FunFam" id="3.30.70.330:FF:000300">
    <property type="entry name" value="Interferon-induced protein 35"/>
    <property type="match status" value="1"/>
</dbReference>
<dbReference type="Ensembl" id="ENSLLET00000042696.1">
    <property type="protein sequence ID" value="ENSLLEP00000041040.1"/>
    <property type="gene ID" value="ENSLLEG00000026116.1"/>
</dbReference>
<reference evidence="12" key="1">
    <citation type="submission" date="2025-08" db="UniProtKB">
        <authorList>
            <consortium name="Ensembl"/>
        </authorList>
    </citation>
    <scope>IDENTIFICATION</scope>
</reference>
<name>A0A8C5WIK7_9ANUR</name>
<dbReference type="GO" id="GO:0045087">
    <property type="term" value="P:innate immune response"/>
    <property type="evidence" value="ECO:0007669"/>
    <property type="project" value="UniProtKB-KW"/>
</dbReference>
<dbReference type="Gene3D" id="3.30.70.330">
    <property type="match status" value="2"/>
</dbReference>
<protein>
    <recommendedName>
        <fullName evidence="11">NID domain-containing protein</fullName>
    </recommendedName>
</protein>
<feature type="domain" description="NID" evidence="11">
    <location>
        <begin position="233"/>
        <end position="320"/>
    </location>
</feature>
<dbReference type="InterPro" id="IPR012677">
    <property type="entry name" value="Nucleotide-bd_a/b_plait_sf"/>
</dbReference>
<dbReference type="GO" id="GO:0045088">
    <property type="term" value="P:regulation of innate immune response"/>
    <property type="evidence" value="ECO:0007669"/>
    <property type="project" value="UniProtKB-ARBA"/>
</dbReference>
<keyword evidence="6" id="KW-0964">Secreted</keyword>
<dbReference type="AlphaFoldDB" id="A0A8C5WIK7"/>
<dbReference type="GeneTree" id="ENSGT00530000063686"/>
<dbReference type="OrthoDB" id="9936051at2759"/>
<evidence type="ECO:0000256" key="9">
    <source>
        <dbReference type="ARBA" id="ARBA00023242"/>
    </source>
</evidence>
<keyword evidence="13" id="KW-1185">Reference proteome</keyword>
<comment type="subcellular location">
    <subcellularLocation>
        <location evidence="2">Cytoplasm</location>
    </subcellularLocation>
    <subcellularLocation>
        <location evidence="1">Nucleus</location>
    </subcellularLocation>
    <subcellularLocation>
        <location evidence="3">Secreted</location>
    </subcellularLocation>
</comment>
<keyword evidence="5" id="KW-0963">Cytoplasm</keyword>
<proteinExistence type="inferred from homology"/>
<evidence type="ECO:0000256" key="1">
    <source>
        <dbReference type="ARBA" id="ARBA00004123"/>
    </source>
</evidence>
<evidence type="ECO:0000256" key="3">
    <source>
        <dbReference type="ARBA" id="ARBA00004613"/>
    </source>
</evidence>
<feature type="domain" description="NID" evidence="11">
    <location>
        <begin position="137"/>
        <end position="223"/>
    </location>
</feature>
<organism evidence="12 13">
    <name type="scientific">Leptobrachium leishanense</name>
    <name type="common">Leishan spiny toad</name>
    <dbReference type="NCBI Taxonomy" id="445787"/>
    <lineage>
        <taxon>Eukaryota</taxon>
        <taxon>Metazoa</taxon>
        <taxon>Chordata</taxon>
        <taxon>Craniata</taxon>
        <taxon>Vertebrata</taxon>
        <taxon>Euteleostomi</taxon>
        <taxon>Amphibia</taxon>
        <taxon>Batrachia</taxon>
        <taxon>Anura</taxon>
        <taxon>Pelobatoidea</taxon>
        <taxon>Megophryidae</taxon>
        <taxon>Leptobrachium</taxon>
    </lineage>
</organism>
<dbReference type="GO" id="GO:0005615">
    <property type="term" value="C:extracellular space"/>
    <property type="evidence" value="ECO:0007669"/>
    <property type="project" value="UniProtKB-ARBA"/>
</dbReference>
<evidence type="ECO:0000256" key="10">
    <source>
        <dbReference type="SAM" id="Coils"/>
    </source>
</evidence>
<dbReference type="GO" id="GO:0005737">
    <property type="term" value="C:cytoplasm"/>
    <property type="evidence" value="ECO:0007669"/>
    <property type="project" value="UniProtKB-SubCell"/>
</dbReference>
<keyword evidence="8" id="KW-0391">Immunity</keyword>
<keyword evidence="7" id="KW-0399">Innate immunity</keyword>
<dbReference type="PANTHER" id="PTHR15225">
    <property type="entry name" value="INTERFERON-INDUCED PROTEIN 35/NMI N-MYC/STAT INTERACTING PROTEIN"/>
    <property type="match status" value="1"/>
</dbReference>
<evidence type="ECO:0000259" key="11">
    <source>
        <dbReference type="Pfam" id="PF07292"/>
    </source>
</evidence>
<dbReference type="Pfam" id="PF07292">
    <property type="entry name" value="NID"/>
    <property type="match status" value="2"/>
</dbReference>
<dbReference type="PANTHER" id="PTHR15225:SF1">
    <property type="entry name" value="INTERFERON-INDUCED 35 KDA PROTEIN"/>
    <property type="match status" value="1"/>
</dbReference>
<evidence type="ECO:0000313" key="13">
    <source>
        <dbReference type="Proteomes" id="UP000694569"/>
    </source>
</evidence>
<evidence type="ECO:0000256" key="2">
    <source>
        <dbReference type="ARBA" id="ARBA00004496"/>
    </source>
</evidence>
<evidence type="ECO:0000256" key="8">
    <source>
        <dbReference type="ARBA" id="ARBA00022859"/>
    </source>
</evidence>
<dbReference type="InterPro" id="IPR009909">
    <property type="entry name" value="Nmi/IFP35_dom"/>
</dbReference>
<evidence type="ECO:0000256" key="6">
    <source>
        <dbReference type="ARBA" id="ARBA00022525"/>
    </source>
</evidence>
<comment type="similarity">
    <text evidence="4">Belongs to the NMI family.</text>
</comment>
<evidence type="ECO:0000313" key="12">
    <source>
        <dbReference type="Ensembl" id="ENSLLEP00000041040.1"/>
    </source>
</evidence>
<evidence type="ECO:0000256" key="5">
    <source>
        <dbReference type="ARBA" id="ARBA00022490"/>
    </source>
</evidence>
<evidence type="ECO:0000256" key="4">
    <source>
        <dbReference type="ARBA" id="ARBA00010081"/>
    </source>
</evidence>
<dbReference type="GO" id="GO:0005634">
    <property type="term" value="C:nucleus"/>
    <property type="evidence" value="ECO:0007669"/>
    <property type="project" value="UniProtKB-SubCell"/>
</dbReference>
<sequence length="341" mass="38032">MPEVEKLKSQLAALLEDVAKLQKAQKESESLTEQLQQRADKLEKRILQQEQEMRKTEAQNEEHLKNMHQDNKGLEKQVGEMHETYHKIQEKIKKMGLVSASGTERKMIFKGKSSKNMTNNQMKVKPQILQPVAGGSALITFDLPEVASNVIGRSFTIPVEGCEMKVSAEAVELMELDSVGLDMTLCSYKVLVSDLPSLPEDLLLDKLELFFSKTRNGGGEVDSREYLADSRSALLTFASQEVAQGLTGKKIYEVPFGGSSHKVHVTSSLNGNIKEFQIRKSVCNKTVLVTGIPDIMEEETLKDMLQIYFQKPSNGGGEINAILYCPEGRCTLATFEDEEDV</sequence>
<reference evidence="12" key="2">
    <citation type="submission" date="2025-09" db="UniProtKB">
        <authorList>
            <consortium name="Ensembl"/>
        </authorList>
    </citation>
    <scope>IDENTIFICATION</scope>
</reference>
<feature type="coiled-coil region" evidence="10">
    <location>
        <begin position="4"/>
        <end position="66"/>
    </location>
</feature>
<evidence type="ECO:0000256" key="7">
    <source>
        <dbReference type="ARBA" id="ARBA00022588"/>
    </source>
</evidence>
<keyword evidence="9" id="KW-0539">Nucleus</keyword>
<dbReference type="Proteomes" id="UP000694569">
    <property type="component" value="Unplaced"/>
</dbReference>